<feature type="region of interest" description="Disordered" evidence="5">
    <location>
        <begin position="437"/>
        <end position="461"/>
    </location>
</feature>
<reference evidence="8 9" key="1">
    <citation type="journal article" date="2019" name="Sci. Rep.">
        <title>Comparative genomics of chytrid fungi reveal insights into the obligate biotrophic and pathogenic lifestyle of Synchytrium endobioticum.</title>
        <authorList>
            <person name="van de Vossenberg B.T.L.H."/>
            <person name="Warris S."/>
            <person name="Nguyen H.D.T."/>
            <person name="van Gent-Pelzer M.P.E."/>
            <person name="Joly D.L."/>
            <person name="van de Geest H.C."/>
            <person name="Bonants P.J.M."/>
            <person name="Smith D.S."/>
            <person name="Levesque C.A."/>
            <person name="van der Lee T.A.J."/>
        </authorList>
    </citation>
    <scope>NUCLEOTIDE SEQUENCE [LARGE SCALE GENOMIC DNA]</scope>
    <source>
        <strain evidence="8 9">MB42</strain>
    </source>
</reference>
<dbReference type="InterPro" id="IPR001104">
    <property type="entry name" value="3-oxo-5_a-steroid_4-DH_C"/>
</dbReference>
<organism evidence="8 9">
    <name type="scientific">Synchytrium endobioticum</name>
    <dbReference type="NCBI Taxonomy" id="286115"/>
    <lineage>
        <taxon>Eukaryota</taxon>
        <taxon>Fungi</taxon>
        <taxon>Fungi incertae sedis</taxon>
        <taxon>Chytridiomycota</taxon>
        <taxon>Chytridiomycota incertae sedis</taxon>
        <taxon>Chytridiomycetes</taxon>
        <taxon>Synchytriales</taxon>
        <taxon>Synchytriaceae</taxon>
        <taxon>Synchytrium</taxon>
    </lineage>
</organism>
<feature type="compositionally biased region" description="Basic and acidic residues" evidence="5">
    <location>
        <begin position="694"/>
        <end position="705"/>
    </location>
</feature>
<dbReference type="PROSITE" id="PS51808">
    <property type="entry name" value="CHCH"/>
    <property type="match status" value="1"/>
</dbReference>
<comment type="subcellular location">
    <subcellularLocation>
        <location evidence="1">Endomembrane system</location>
        <topology evidence="1">Multi-pass membrane protein</topology>
    </subcellularLocation>
</comment>
<comment type="caution">
    <text evidence="8">The sequence shown here is derived from an EMBL/GenBank/DDBJ whole genome shotgun (WGS) entry which is preliminary data.</text>
</comment>
<feature type="transmembrane region" description="Helical" evidence="6">
    <location>
        <begin position="522"/>
        <end position="541"/>
    </location>
</feature>
<dbReference type="GO" id="GO:0003865">
    <property type="term" value="F:3-oxo-5-alpha-steroid 4-dehydrogenase activity"/>
    <property type="evidence" value="ECO:0007669"/>
    <property type="project" value="TreeGrafter"/>
</dbReference>
<keyword evidence="4 6" id="KW-0472">Membrane</keyword>
<dbReference type="PANTHER" id="PTHR14624:SF0">
    <property type="entry name" value="POLYPRENOL REDUCTASE"/>
    <property type="match status" value="1"/>
</dbReference>
<evidence type="ECO:0000256" key="6">
    <source>
        <dbReference type="SAM" id="Phobius"/>
    </source>
</evidence>
<feature type="region of interest" description="Disordered" evidence="5">
    <location>
        <begin position="686"/>
        <end position="705"/>
    </location>
</feature>
<dbReference type="GO" id="GO:0016095">
    <property type="term" value="P:polyprenol catabolic process"/>
    <property type="evidence" value="ECO:0007669"/>
    <property type="project" value="TreeGrafter"/>
</dbReference>
<evidence type="ECO:0000256" key="2">
    <source>
        <dbReference type="ARBA" id="ARBA00022692"/>
    </source>
</evidence>
<evidence type="ECO:0000256" key="5">
    <source>
        <dbReference type="SAM" id="MobiDB-lite"/>
    </source>
</evidence>
<feature type="region of interest" description="Disordered" evidence="5">
    <location>
        <begin position="10"/>
        <end position="30"/>
    </location>
</feature>
<dbReference type="STRING" id="286115.A0A507DAR1"/>
<keyword evidence="9" id="KW-1185">Reference proteome</keyword>
<feature type="domain" description="3-oxo-5-alpha-steroid 4-dehydrogenase C-terminal" evidence="7">
    <location>
        <begin position="561"/>
        <end position="659"/>
    </location>
</feature>
<evidence type="ECO:0000256" key="3">
    <source>
        <dbReference type="ARBA" id="ARBA00022989"/>
    </source>
</evidence>
<feature type="transmembrane region" description="Helical" evidence="6">
    <location>
        <begin position="562"/>
        <end position="578"/>
    </location>
</feature>
<dbReference type="PANTHER" id="PTHR14624">
    <property type="entry name" value="DFG10 PROTEIN"/>
    <property type="match status" value="1"/>
</dbReference>
<dbReference type="GO" id="GO:0006488">
    <property type="term" value="P:dolichol-linked oligosaccharide biosynthetic process"/>
    <property type="evidence" value="ECO:0007669"/>
    <property type="project" value="InterPro"/>
</dbReference>
<protein>
    <recommendedName>
        <fullName evidence="7">3-oxo-5-alpha-steroid 4-dehydrogenase C-terminal domain-containing protein</fullName>
    </recommendedName>
</protein>
<dbReference type="AlphaFoldDB" id="A0A507DAR1"/>
<dbReference type="PROSITE" id="PS50244">
    <property type="entry name" value="S5A_REDUCTASE"/>
    <property type="match status" value="1"/>
</dbReference>
<sequence>MIPETISKAIIGTGAHDTTPHGKNTASHPLDDIKQTVCASTCPASASAMTSPSMQNHHHQPHLSPTVPLQEKTVDPAPSIPILPQPLSNIEKDAISIPMCPQPEPGSVTITPEPKVNAQHGCPTNRVVIANSSVKYEFSHTPPCVAEVIRRIAPEFGLVCGPMKVVEDNSTAHISVVASPSCRVPPDWKSLASKYISLISNKAYNSMCLQHGPLPYTNVQDVKELRYPKINMHLPNLGRPGRDEFNAALKDFADDVLTKKAAFAKIYIPSCPARLLTSITKIAHHEYQIEAKVNLDVLMLSATDNTRIPKEWKLLPPLFLGGPCPPPERPYEEQMMEILQEHLIINKEAENQKSEKNVKKVEDVRNKPAEAGTCVNFKRLEVNQEFTEEAREHVTVKKVLVEADGTMRRYVEAQVDATAEIAAKAKEDADAAVHTPLAKSETNVESQCPHPHMYPNRLPSSSSAPSIFSPLSSSSASTPSRRCDLSYSLPKRWFWHFYAIGVARRLYECLVVERPSNAQMHVLHYLAGVLFYSITPLAIVCERMPPAMLNMTMLLSLSHRHAYAFAIFLASSTLQYQMHSYLSSLRKSITPSATDAEESKPRYSIPRNDWFKLVICPHYFFEILVYAGIFLAAPTLTVLCSLLWVVVDLGISSHETRTWIAVLGGPRSSPERPYEEQMKEILQEQLKKTKRKQKSQEKTMEKGQRGQEEACLGRNMCLLQTPRGKGWGKLYHKSRKREKRKSSLSTISLFALAFCFNNQHVGGVKNSEKVTYRGLTVALVGEYIQMDLELAIEKTGCFQYHEKLQDCYYEKRDWRACKPEMQAFKECFEKYEKAKDKEMMVAQAPGIREKVGGGG</sequence>
<evidence type="ECO:0000313" key="9">
    <source>
        <dbReference type="Proteomes" id="UP000317494"/>
    </source>
</evidence>
<dbReference type="Proteomes" id="UP000317494">
    <property type="component" value="Unassembled WGS sequence"/>
</dbReference>
<evidence type="ECO:0000259" key="7">
    <source>
        <dbReference type="Pfam" id="PF02544"/>
    </source>
</evidence>
<dbReference type="InterPro" id="IPR039698">
    <property type="entry name" value="Dfg10/SRD5A3"/>
</dbReference>
<feature type="region of interest" description="Disordered" evidence="5">
    <location>
        <begin position="45"/>
        <end position="71"/>
    </location>
</feature>
<name>A0A507DAR1_9FUNG</name>
<keyword evidence="3 6" id="KW-1133">Transmembrane helix</keyword>
<dbReference type="EMBL" id="QEAN01000107">
    <property type="protein sequence ID" value="TPX47990.1"/>
    <property type="molecule type" value="Genomic_DNA"/>
</dbReference>
<proteinExistence type="predicted"/>
<evidence type="ECO:0000256" key="1">
    <source>
        <dbReference type="ARBA" id="ARBA00004127"/>
    </source>
</evidence>
<feature type="transmembrane region" description="Helical" evidence="6">
    <location>
        <begin position="623"/>
        <end position="647"/>
    </location>
</feature>
<evidence type="ECO:0000256" key="4">
    <source>
        <dbReference type="ARBA" id="ARBA00023136"/>
    </source>
</evidence>
<dbReference type="GO" id="GO:0005783">
    <property type="term" value="C:endoplasmic reticulum"/>
    <property type="evidence" value="ECO:0007669"/>
    <property type="project" value="TreeGrafter"/>
</dbReference>
<feature type="compositionally biased region" description="Low complexity" evidence="5">
    <location>
        <begin position="45"/>
        <end position="54"/>
    </location>
</feature>
<accession>A0A507DAR1</accession>
<keyword evidence="2 6" id="KW-0812">Transmembrane</keyword>
<gene>
    <name evidence="8" type="ORF">SeMB42_g03137</name>
</gene>
<evidence type="ECO:0000313" key="8">
    <source>
        <dbReference type="EMBL" id="TPX47990.1"/>
    </source>
</evidence>
<dbReference type="VEuPathDB" id="FungiDB:SeMB42_g03137"/>
<dbReference type="Pfam" id="PF02544">
    <property type="entry name" value="Steroid_dh"/>
    <property type="match status" value="1"/>
</dbReference>